<dbReference type="AlphaFoldDB" id="A0A940PG84"/>
<dbReference type="InterPro" id="IPR036388">
    <property type="entry name" value="WH-like_DNA-bd_sf"/>
</dbReference>
<protein>
    <submittedName>
        <fullName evidence="4">Helix-turn-helix domain-containing protein</fullName>
    </submittedName>
</protein>
<feature type="domain" description="Mga helix-turn-helix" evidence="3">
    <location>
        <begin position="92"/>
        <end position="162"/>
    </location>
</feature>
<dbReference type="Pfam" id="PF05043">
    <property type="entry name" value="Mga"/>
    <property type="match status" value="1"/>
</dbReference>
<keyword evidence="5" id="KW-1185">Reference proteome</keyword>
<dbReference type="Gene3D" id="1.10.10.10">
    <property type="entry name" value="Winged helix-like DNA-binding domain superfamily/Winged helix DNA-binding domain"/>
    <property type="match status" value="1"/>
</dbReference>
<dbReference type="EMBL" id="JAEEGA010000025">
    <property type="protein sequence ID" value="MBP1044305.1"/>
    <property type="molecule type" value="Genomic_DNA"/>
</dbReference>
<dbReference type="Proteomes" id="UP000674938">
    <property type="component" value="Unassembled WGS sequence"/>
</dbReference>
<evidence type="ECO:0000313" key="5">
    <source>
        <dbReference type="Proteomes" id="UP000674938"/>
    </source>
</evidence>
<reference evidence="4" key="1">
    <citation type="submission" date="2020-12" db="EMBL/GenBank/DDBJ databases">
        <title>Vagococcus allomyrinae sp. nov. and Enterococcus lavae sp. nov., isolated from the larvae of Allomyrina dichotoma.</title>
        <authorList>
            <person name="Lee S.D."/>
        </authorList>
    </citation>
    <scope>NUCLEOTIDE SEQUENCE</scope>
    <source>
        <strain evidence="4">BWB3-3</strain>
    </source>
</reference>
<keyword evidence="2" id="KW-0804">Transcription</keyword>
<evidence type="ECO:0000313" key="4">
    <source>
        <dbReference type="EMBL" id="MBP1044305.1"/>
    </source>
</evidence>
<dbReference type="InterPro" id="IPR050661">
    <property type="entry name" value="BglG_antiterminators"/>
</dbReference>
<sequence>MQYFHRQLLTDKVNKRWFQLLIELERERTVSTKDLAKSVSSTTRTIISDIANIRTYFGKAIRIDVTNMGYSFFEIDSEEYIRKKKELLDLEPLFVIITAIFNNELLSIGEWSDRLHKSESTILRNLKKLDKIVADYQFEIEYSPITFKGKEQNIRKFFLSFFYEADATPHTVTPNIMIQEIVLEFSKAYHLETHLAIQFSMFCYILLISLERSQGGHHIKLPQKLKRELLKYHENFDLQKLKGIILRKTGEALSDEELLYIKLFLITNRNIDSLKSEGEFVKRYANDRVNQLAQAYLQLHPEITRNGVEALIHSFFTCCYLEIQLTEVHVKNLCGGTLFDEGPDASNFAQNLSFLERHPLAQQFLTERIVRDVAVNLTLLMSAIESSYYSSSLKIAFLLEGNHFVCLQTKAFAHQLLAGSHQLYFLDSISLNEDILETIGVDIIVTNYSEYINDYVLKSEYLLFQTIPTADDWNSLLKKISPALTKTSARSALI</sequence>
<evidence type="ECO:0000256" key="2">
    <source>
        <dbReference type="ARBA" id="ARBA00023163"/>
    </source>
</evidence>
<dbReference type="RefSeq" id="WP_209532675.1">
    <property type="nucleotide sequence ID" value="NZ_JAEEGA010000025.1"/>
</dbReference>
<name>A0A940PG84_9ENTE</name>
<dbReference type="PANTHER" id="PTHR30185">
    <property type="entry name" value="CRYPTIC BETA-GLUCOSIDE BGL OPERON ANTITERMINATOR"/>
    <property type="match status" value="1"/>
</dbReference>
<proteinExistence type="predicted"/>
<comment type="caution">
    <text evidence="4">The sequence shown here is derived from an EMBL/GenBank/DDBJ whole genome shotgun (WGS) entry which is preliminary data.</text>
</comment>
<evidence type="ECO:0000259" key="3">
    <source>
        <dbReference type="Pfam" id="PF05043"/>
    </source>
</evidence>
<dbReference type="InterPro" id="IPR007737">
    <property type="entry name" value="Mga_HTH"/>
</dbReference>
<evidence type="ECO:0000256" key="1">
    <source>
        <dbReference type="ARBA" id="ARBA00023015"/>
    </source>
</evidence>
<gene>
    <name evidence="4" type="ORF">I6N95_25175</name>
</gene>
<organism evidence="4 5">
    <name type="scientific">Vagococcus allomyrinae</name>
    <dbReference type="NCBI Taxonomy" id="2794353"/>
    <lineage>
        <taxon>Bacteria</taxon>
        <taxon>Bacillati</taxon>
        <taxon>Bacillota</taxon>
        <taxon>Bacilli</taxon>
        <taxon>Lactobacillales</taxon>
        <taxon>Enterococcaceae</taxon>
        <taxon>Vagococcus</taxon>
    </lineage>
</organism>
<keyword evidence="1" id="KW-0805">Transcription regulation</keyword>
<accession>A0A940PG84</accession>
<dbReference type="PANTHER" id="PTHR30185:SF18">
    <property type="entry name" value="TRANSCRIPTIONAL REGULATOR MTLR"/>
    <property type="match status" value="1"/>
</dbReference>